<organism evidence="5 6">
    <name type="scientific">Apolygus lucorum</name>
    <name type="common">Small green plant bug</name>
    <name type="synonym">Lygocoris lucorum</name>
    <dbReference type="NCBI Taxonomy" id="248454"/>
    <lineage>
        <taxon>Eukaryota</taxon>
        <taxon>Metazoa</taxon>
        <taxon>Ecdysozoa</taxon>
        <taxon>Arthropoda</taxon>
        <taxon>Hexapoda</taxon>
        <taxon>Insecta</taxon>
        <taxon>Pterygota</taxon>
        <taxon>Neoptera</taxon>
        <taxon>Paraneoptera</taxon>
        <taxon>Hemiptera</taxon>
        <taxon>Heteroptera</taxon>
        <taxon>Panheteroptera</taxon>
        <taxon>Cimicomorpha</taxon>
        <taxon>Miridae</taxon>
        <taxon>Mirini</taxon>
        <taxon>Apolygus</taxon>
    </lineage>
</organism>
<keyword evidence="1" id="KW-0539">Nucleus</keyword>
<evidence type="ECO:0000313" key="6">
    <source>
        <dbReference type="Proteomes" id="UP000466442"/>
    </source>
</evidence>
<dbReference type="InterPro" id="IPR006578">
    <property type="entry name" value="MADF-dom"/>
</dbReference>
<feature type="compositionally biased region" description="Basic and acidic residues" evidence="2">
    <location>
        <begin position="115"/>
        <end position="128"/>
    </location>
</feature>
<feature type="region of interest" description="Disordered" evidence="2">
    <location>
        <begin position="358"/>
        <end position="389"/>
    </location>
</feature>
<sequence>MATNDISGELYMTSSIAIPISSKLHDRIEASQPKTKIARNLKTALLDEIKKRLADIETVPHLAIATILDPRYKAVYFKKPEAIGRVMMDVKKLMKQESAHSPSRSPGSATDSDDSGPKDDSLFGDHSKTVQRHWKNSAHSSVDTGMPDQLALYMKAPAECDLKKSPLTYWANMKPASPELSKIAIRYVASVATSHPSHKNVEMTNRTWEEIAITLATDVETVKKRWKSLRDRFVKEIKKNATKVTGSGANRVVPWVFLPHMEFLRLTVVPRPTISNFSNKLTLTDLAGMDQEEIIEELIFDEEVSLGNTRNQEMYEEIIYNDEVGDGDPDSESEVIEPSRYDLHFLDITIFPASSTAITRPSSQTAPSTSRVPGSTKMTNSNKKKRISSEDQDALEVALLQKLNAPDKSYSSDEMFYLSVAKDVAVLPLSSRLKIREKTLKALAEEFEKEGMITVEGKHKQQADIIFFLLGYGSFSHFVGN</sequence>
<dbReference type="PROSITE" id="PS51031">
    <property type="entry name" value="BESS"/>
    <property type="match status" value="1"/>
</dbReference>
<dbReference type="OrthoDB" id="2438421at2759"/>
<comment type="subcellular location">
    <subcellularLocation>
        <location evidence="1">Nucleus</location>
    </subcellularLocation>
</comment>
<dbReference type="InterPro" id="IPR039353">
    <property type="entry name" value="TF_Adf1"/>
</dbReference>
<evidence type="ECO:0000259" key="3">
    <source>
        <dbReference type="PROSITE" id="PS51029"/>
    </source>
</evidence>
<evidence type="ECO:0008006" key="7">
    <source>
        <dbReference type="Google" id="ProtNLM"/>
    </source>
</evidence>
<dbReference type="GO" id="GO:0005667">
    <property type="term" value="C:transcription regulator complex"/>
    <property type="evidence" value="ECO:0007669"/>
    <property type="project" value="TreeGrafter"/>
</dbReference>
<proteinExistence type="predicted"/>
<feature type="region of interest" description="Disordered" evidence="2">
    <location>
        <begin position="94"/>
        <end position="143"/>
    </location>
</feature>
<dbReference type="InterPro" id="IPR004210">
    <property type="entry name" value="BESS_motif"/>
</dbReference>
<feature type="compositionally biased region" description="Polar residues" evidence="2">
    <location>
        <begin position="99"/>
        <end position="110"/>
    </location>
</feature>
<feature type="compositionally biased region" description="Polar residues" evidence="2">
    <location>
        <begin position="358"/>
        <end position="381"/>
    </location>
</feature>
<dbReference type="SMART" id="SM00595">
    <property type="entry name" value="MADF"/>
    <property type="match status" value="1"/>
</dbReference>
<dbReference type="Proteomes" id="UP000466442">
    <property type="component" value="Linkage Group LG1"/>
</dbReference>
<dbReference type="PROSITE" id="PS51029">
    <property type="entry name" value="MADF"/>
    <property type="match status" value="1"/>
</dbReference>
<dbReference type="Pfam" id="PF10545">
    <property type="entry name" value="MADF_DNA_bdg"/>
    <property type="match status" value="1"/>
</dbReference>
<evidence type="ECO:0000256" key="2">
    <source>
        <dbReference type="SAM" id="MobiDB-lite"/>
    </source>
</evidence>
<dbReference type="InterPro" id="IPR012337">
    <property type="entry name" value="RNaseH-like_sf"/>
</dbReference>
<gene>
    <name evidence="5" type="ORF">GE061_000065</name>
</gene>
<feature type="domain" description="BESS" evidence="4">
    <location>
        <begin position="410"/>
        <end position="449"/>
    </location>
</feature>
<feature type="domain" description="MADF" evidence="3">
    <location>
        <begin position="179"/>
        <end position="269"/>
    </location>
</feature>
<name>A0A8S9Y3K4_APOLU</name>
<dbReference type="PANTHER" id="PTHR12243:SF60">
    <property type="entry name" value="SI:CH211-15D5.12-RELATED"/>
    <property type="match status" value="1"/>
</dbReference>
<evidence type="ECO:0000313" key="5">
    <source>
        <dbReference type="EMBL" id="KAF6215733.1"/>
    </source>
</evidence>
<evidence type="ECO:0000256" key="1">
    <source>
        <dbReference type="PROSITE-ProRule" id="PRU00371"/>
    </source>
</evidence>
<evidence type="ECO:0000259" key="4">
    <source>
        <dbReference type="PROSITE" id="PS51031"/>
    </source>
</evidence>
<dbReference type="PANTHER" id="PTHR12243">
    <property type="entry name" value="MADF DOMAIN TRANSCRIPTION FACTOR"/>
    <property type="match status" value="1"/>
</dbReference>
<dbReference type="AlphaFoldDB" id="A0A8S9Y3K4"/>
<keyword evidence="6" id="KW-1185">Reference proteome</keyword>
<reference evidence="5" key="1">
    <citation type="journal article" date="2021" name="Mol. Ecol. Resour.">
        <title>Apolygus lucorum genome provides insights into omnivorousness and mesophyll feeding.</title>
        <authorList>
            <person name="Liu Y."/>
            <person name="Liu H."/>
            <person name="Wang H."/>
            <person name="Huang T."/>
            <person name="Liu B."/>
            <person name="Yang B."/>
            <person name="Yin L."/>
            <person name="Li B."/>
            <person name="Zhang Y."/>
            <person name="Zhang S."/>
            <person name="Jiang F."/>
            <person name="Zhang X."/>
            <person name="Ren Y."/>
            <person name="Wang B."/>
            <person name="Wang S."/>
            <person name="Lu Y."/>
            <person name="Wu K."/>
            <person name="Fan W."/>
            <person name="Wang G."/>
        </authorList>
    </citation>
    <scope>NUCLEOTIDE SEQUENCE</scope>
    <source>
        <strain evidence="5">12Hb</strain>
    </source>
</reference>
<accession>A0A8S9Y3K4</accession>
<dbReference type="GO" id="GO:0003677">
    <property type="term" value="F:DNA binding"/>
    <property type="evidence" value="ECO:0007669"/>
    <property type="project" value="InterPro"/>
</dbReference>
<dbReference type="GO" id="GO:0005634">
    <property type="term" value="C:nucleus"/>
    <property type="evidence" value="ECO:0007669"/>
    <property type="project" value="UniProtKB-SubCell"/>
</dbReference>
<comment type="caution">
    <text evidence="5">The sequence shown here is derived from an EMBL/GenBank/DDBJ whole genome shotgun (WGS) entry which is preliminary data.</text>
</comment>
<dbReference type="EMBL" id="WIXP02000001">
    <property type="protein sequence ID" value="KAF6215733.1"/>
    <property type="molecule type" value="Genomic_DNA"/>
</dbReference>
<protein>
    <recommendedName>
        <fullName evidence="7">MADF domain-containing protein</fullName>
    </recommendedName>
</protein>
<dbReference type="GO" id="GO:0006357">
    <property type="term" value="P:regulation of transcription by RNA polymerase II"/>
    <property type="evidence" value="ECO:0007669"/>
    <property type="project" value="TreeGrafter"/>
</dbReference>
<dbReference type="SUPFAM" id="SSF53098">
    <property type="entry name" value="Ribonuclease H-like"/>
    <property type="match status" value="1"/>
</dbReference>